<dbReference type="InterPro" id="IPR020472">
    <property type="entry name" value="WD40_PAC1"/>
</dbReference>
<feature type="compositionally biased region" description="Basic and acidic residues" evidence="5">
    <location>
        <begin position="616"/>
        <end position="632"/>
    </location>
</feature>
<dbReference type="SMART" id="SM00256">
    <property type="entry name" value="FBOX"/>
    <property type="match status" value="1"/>
</dbReference>
<dbReference type="SMART" id="SM00320">
    <property type="entry name" value="WD40"/>
    <property type="match status" value="7"/>
</dbReference>
<dbReference type="PRINTS" id="PR00320">
    <property type="entry name" value="GPROTEINBRPT"/>
</dbReference>
<accession>A0A6G1HZ18</accession>
<dbReference type="Pfam" id="PF12937">
    <property type="entry name" value="F-box-like"/>
    <property type="match status" value="1"/>
</dbReference>
<keyword evidence="3" id="KW-0677">Repeat</keyword>
<evidence type="ECO:0000313" key="7">
    <source>
        <dbReference type="EMBL" id="KAF2400985.1"/>
    </source>
</evidence>
<dbReference type="SUPFAM" id="SSF50978">
    <property type="entry name" value="WD40 repeat-like"/>
    <property type="match status" value="2"/>
</dbReference>
<dbReference type="InterPro" id="IPR036047">
    <property type="entry name" value="F-box-like_dom_sf"/>
</dbReference>
<dbReference type="InterPro" id="IPR050995">
    <property type="entry name" value="WD-F-box_domain-protein"/>
</dbReference>
<dbReference type="CDD" id="cd00200">
    <property type="entry name" value="WD40"/>
    <property type="match status" value="1"/>
</dbReference>
<dbReference type="Gene3D" id="1.20.1280.50">
    <property type="match status" value="1"/>
</dbReference>
<dbReference type="InterPro" id="IPR001810">
    <property type="entry name" value="F-box_dom"/>
</dbReference>
<dbReference type="PROSITE" id="PS50181">
    <property type="entry name" value="FBOX"/>
    <property type="match status" value="1"/>
</dbReference>
<dbReference type="PROSITE" id="PS50294">
    <property type="entry name" value="WD_REPEATS_REGION"/>
    <property type="match status" value="4"/>
</dbReference>
<feature type="repeat" description="WD" evidence="4">
    <location>
        <begin position="486"/>
        <end position="525"/>
    </location>
</feature>
<keyword evidence="8" id="KW-1185">Reference proteome</keyword>
<dbReference type="Proteomes" id="UP000799640">
    <property type="component" value="Unassembled WGS sequence"/>
</dbReference>
<feature type="compositionally biased region" description="Low complexity" evidence="5">
    <location>
        <begin position="725"/>
        <end position="752"/>
    </location>
</feature>
<keyword evidence="2 4" id="KW-0853">WD repeat</keyword>
<feature type="region of interest" description="Disordered" evidence="5">
    <location>
        <begin position="220"/>
        <end position="269"/>
    </location>
</feature>
<dbReference type="SUPFAM" id="SSF81383">
    <property type="entry name" value="F-box domain"/>
    <property type="match status" value="1"/>
</dbReference>
<dbReference type="Pfam" id="PF00400">
    <property type="entry name" value="WD40"/>
    <property type="match status" value="5"/>
</dbReference>
<sequence>MTLRDSSVPSPFPPGFLAAYKSAASMNNTFRLDEGYSDDTRSQAGSEMRVESRLAELDVDTNLSLLPQWVLGLNEADRSEFAYAILRSLRTSSIAAIVERLNPLLHIDPVSYLPPELTFEIFSYLDTPTLLRASTLSKSWRGRALDGRLWRQLLEREGWDASIRRVREFEDKSRAAITSRKESKSRVRSSEDTGDAERSPKKRAREQLFGDRSTEFPRLWGEQHGAIEADDDVTMEDPSPKIEDPWTSNDENTPPQTPPEASADSLDPPIRPSLILYDNKLDPRVNWQYLYKQKRRLEENWQAGRFTNFQLPHVDHPEEAHAECVYTLQYSGKFLVSGSRDKTLRIWNLETQRLAVPPLKGHEASVLCLQFDSRPEQDIVISGGSDCHVILWRFSTGKIINKLRNVHSEPVLNLRFDDRYLITCSKDKTIKVWNRTKLLPTDDAYPVPMNSSSSKFPAYIINAANLLDGELQRVNPLKEYSLLMTLSGHSAAVNAIQILDNQIVSASGDRLVKIWDVKTGICLKTISGHAKGIACVQFDGRRIVSGSSDETVRIFDRVTGVEVACLRGHTNLVRTVQARFGDVPGGQADDEAEARAVDRKFLAANINGALSRKRMTREERHNRNAGSRDPKDIFALGAKLPPGGGGSRWARIVSGSYDETVIIWKRNPDGKWTPAHQLYQCDAVQGAGGQPRHIPAHHPLNAAQAAIQLNQQLQSQLQQQFQQLQNAAAGPQAGTQAQAANPPTIAGPSTAPQNPPPAPAPQAQAAGPAGPPLIFGNPLPHHPVHAHAYPQLPPPPAFTAAQLAAHNGAAVGHHHAPAMGAHHVQHAPHAPGTGANSRVFKLQFDSRRIICCSQDPTIVGWDFANADREIVEASQFFGDEYGA</sequence>
<evidence type="ECO:0000259" key="6">
    <source>
        <dbReference type="PROSITE" id="PS50181"/>
    </source>
</evidence>
<dbReference type="Gene3D" id="2.130.10.10">
    <property type="entry name" value="YVTN repeat-like/Quinoprotein amine dehydrogenase"/>
    <property type="match status" value="1"/>
</dbReference>
<dbReference type="PANTHER" id="PTHR14604">
    <property type="entry name" value="WD40 REPEAT PF20"/>
    <property type="match status" value="1"/>
</dbReference>
<dbReference type="OrthoDB" id="19711at2759"/>
<proteinExistence type="inferred from homology"/>
<evidence type="ECO:0000256" key="2">
    <source>
        <dbReference type="ARBA" id="ARBA00022574"/>
    </source>
</evidence>
<feature type="region of interest" description="Disordered" evidence="5">
    <location>
        <begin position="174"/>
        <end position="208"/>
    </location>
</feature>
<dbReference type="InterPro" id="IPR001680">
    <property type="entry name" value="WD40_rpt"/>
</dbReference>
<reference evidence="7" key="1">
    <citation type="journal article" date="2020" name="Stud. Mycol.">
        <title>101 Dothideomycetes genomes: a test case for predicting lifestyles and emergence of pathogens.</title>
        <authorList>
            <person name="Haridas S."/>
            <person name="Albert R."/>
            <person name="Binder M."/>
            <person name="Bloem J."/>
            <person name="Labutti K."/>
            <person name="Salamov A."/>
            <person name="Andreopoulos B."/>
            <person name="Baker S."/>
            <person name="Barry K."/>
            <person name="Bills G."/>
            <person name="Bluhm B."/>
            <person name="Cannon C."/>
            <person name="Castanera R."/>
            <person name="Culley D."/>
            <person name="Daum C."/>
            <person name="Ezra D."/>
            <person name="Gonzalez J."/>
            <person name="Henrissat B."/>
            <person name="Kuo A."/>
            <person name="Liang C."/>
            <person name="Lipzen A."/>
            <person name="Lutzoni F."/>
            <person name="Magnuson J."/>
            <person name="Mondo S."/>
            <person name="Nolan M."/>
            <person name="Ohm R."/>
            <person name="Pangilinan J."/>
            <person name="Park H.-J."/>
            <person name="Ramirez L."/>
            <person name="Alfaro M."/>
            <person name="Sun H."/>
            <person name="Tritt A."/>
            <person name="Yoshinaga Y."/>
            <person name="Zwiers L.-H."/>
            <person name="Turgeon B."/>
            <person name="Goodwin S."/>
            <person name="Spatafora J."/>
            <person name="Crous P."/>
            <person name="Grigoriev I."/>
        </authorList>
    </citation>
    <scope>NUCLEOTIDE SEQUENCE</scope>
    <source>
        <strain evidence="7">CBS 262.69</strain>
    </source>
</reference>
<dbReference type="EMBL" id="ML996694">
    <property type="protein sequence ID" value="KAF2400985.1"/>
    <property type="molecule type" value="Genomic_DNA"/>
</dbReference>
<dbReference type="AlphaFoldDB" id="A0A6G1HZ18"/>
<dbReference type="PROSITE" id="PS50082">
    <property type="entry name" value="WD_REPEATS_2"/>
    <property type="match status" value="5"/>
</dbReference>
<feature type="region of interest" description="Disordered" evidence="5">
    <location>
        <begin position="612"/>
        <end position="634"/>
    </location>
</feature>
<comment type="similarity">
    <text evidence="1">Belongs to the WD repeat MET30/SCONB/SCON-2 family.</text>
</comment>
<evidence type="ECO:0000313" key="8">
    <source>
        <dbReference type="Proteomes" id="UP000799640"/>
    </source>
</evidence>
<dbReference type="InterPro" id="IPR036322">
    <property type="entry name" value="WD40_repeat_dom_sf"/>
</dbReference>
<feature type="repeat" description="WD" evidence="4">
    <location>
        <begin position="359"/>
        <end position="402"/>
    </location>
</feature>
<dbReference type="InterPro" id="IPR015943">
    <property type="entry name" value="WD40/YVTN_repeat-like_dom_sf"/>
</dbReference>
<protein>
    <submittedName>
        <fullName evidence="7">WD40 repeat-like protein</fullName>
    </submittedName>
</protein>
<dbReference type="PANTHER" id="PTHR14604:SF4">
    <property type="entry name" value="F-BOX DOMAIN-CONTAINING PROTEIN"/>
    <property type="match status" value="1"/>
</dbReference>
<name>A0A6G1HZ18_9PEZI</name>
<organism evidence="7 8">
    <name type="scientific">Trichodelitschia bisporula</name>
    <dbReference type="NCBI Taxonomy" id="703511"/>
    <lineage>
        <taxon>Eukaryota</taxon>
        <taxon>Fungi</taxon>
        <taxon>Dikarya</taxon>
        <taxon>Ascomycota</taxon>
        <taxon>Pezizomycotina</taxon>
        <taxon>Dothideomycetes</taxon>
        <taxon>Dothideomycetes incertae sedis</taxon>
        <taxon>Phaeotrichales</taxon>
        <taxon>Phaeotrichaceae</taxon>
        <taxon>Trichodelitschia</taxon>
    </lineage>
</organism>
<feature type="repeat" description="WD" evidence="4">
    <location>
        <begin position="318"/>
        <end position="357"/>
    </location>
</feature>
<feature type="domain" description="F-box" evidence="6">
    <location>
        <begin position="107"/>
        <end position="153"/>
    </location>
</feature>
<dbReference type="InterPro" id="IPR019775">
    <property type="entry name" value="WD40_repeat_CS"/>
</dbReference>
<evidence type="ECO:0000256" key="4">
    <source>
        <dbReference type="PROSITE-ProRule" id="PRU00221"/>
    </source>
</evidence>
<feature type="repeat" description="WD" evidence="4">
    <location>
        <begin position="526"/>
        <end position="556"/>
    </location>
</feature>
<feature type="repeat" description="WD" evidence="4">
    <location>
        <begin position="404"/>
        <end position="434"/>
    </location>
</feature>
<evidence type="ECO:0000256" key="1">
    <source>
        <dbReference type="ARBA" id="ARBA00007968"/>
    </source>
</evidence>
<evidence type="ECO:0000256" key="5">
    <source>
        <dbReference type="SAM" id="MobiDB-lite"/>
    </source>
</evidence>
<evidence type="ECO:0000256" key="3">
    <source>
        <dbReference type="ARBA" id="ARBA00022737"/>
    </source>
</evidence>
<feature type="region of interest" description="Disordered" evidence="5">
    <location>
        <begin position="725"/>
        <end position="793"/>
    </location>
</feature>
<gene>
    <name evidence="7" type="ORF">EJ06DRAFT_543021</name>
</gene>
<dbReference type="PROSITE" id="PS00678">
    <property type="entry name" value="WD_REPEATS_1"/>
    <property type="match status" value="2"/>
</dbReference>